<evidence type="ECO:0000313" key="3">
    <source>
        <dbReference type="Proteomes" id="UP001231736"/>
    </source>
</evidence>
<evidence type="ECO:0000313" key="2">
    <source>
        <dbReference type="EMBL" id="MDP8175877.1"/>
    </source>
</evidence>
<dbReference type="InterPro" id="IPR028049">
    <property type="entry name" value="Imm-NTF2"/>
</dbReference>
<dbReference type="Proteomes" id="UP001231736">
    <property type="component" value="Unassembled WGS sequence"/>
</dbReference>
<evidence type="ECO:0000259" key="1">
    <source>
        <dbReference type="Pfam" id="PF15655"/>
    </source>
</evidence>
<name>A0AAJ6P3H3_9PAST</name>
<protein>
    <submittedName>
        <fullName evidence="2">NTF2 fold immunity protein</fullName>
    </submittedName>
</protein>
<dbReference type="EMBL" id="JASAYT010000049">
    <property type="protein sequence ID" value="MDP8175877.1"/>
    <property type="molecule type" value="Genomic_DNA"/>
</dbReference>
<dbReference type="Pfam" id="PF15655">
    <property type="entry name" value="Imm-NTF2"/>
    <property type="match status" value="1"/>
</dbReference>
<comment type="caution">
    <text evidence="2">The sequence shown here is derived from an EMBL/GenBank/DDBJ whole genome shotgun (WGS) entry which is preliminary data.</text>
</comment>
<reference evidence="2" key="1">
    <citation type="journal article" date="2023" name="Front. Microbiol.">
        <title>Phylogeography and host specificity of Pasteurellaceae pathogenic to sea-farmed fish in the north-east Atlantic.</title>
        <authorList>
            <person name="Gulla S."/>
            <person name="Colquhoun D.J."/>
            <person name="Olsen A.B."/>
            <person name="Spilsberg B."/>
            <person name="Lagesen K."/>
            <person name="Aakesson C.P."/>
            <person name="Strom S."/>
            <person name="Manji F."/>
            <person name="Birkbeck T.H."/>
            <person name="Nilsen H.K."/>
        </authorList>
    </citation>
    <scope>NUCLEOTIDE SEQUENCE</scope>
    <source>
        <strain evidence="2">98B1</strain>
    </source>
</reference>
<feature type="domain" description="NTF2 fold immunity protein" evidence="1">
    <location>
        <begin position="16"/>
        <end position="148"/>
    </location>
</feature>
<dbReference type="AlphaFoldDB" id="A0AAJ6P3H3"/>
<dbReference type="RefSeq" id="WP_306349089.1">
    <property type="nucleotide sequence ID" value="NZ_JASAYT010000049.1"/>
</dbReference>
<sequence length="151" mass="18072">MENNETETVALITNKLIAFINEMNKWELKNRAISDELSSKEDLTDDDIEKSREVMRNGLEAIFSKYCTERELKRKYGRMASLDCCTPPEYAVDTQPIQEIEQVNKNKYRIYTNQLDGFKLKFRYTLIFKKGEWRLDKKEWFGEEKWENSSF</sequence>
<organism evidence="2 3">
    <name type="scientific">Phocoenobacter skyensis</name>
    <dbReference type="NCBI Taxonomy" id="97481"/>
    <lineage>
        <taxon>Bacteria</taxon>
        <taxon>Pseudomonadati</taxon>
        <taxon>Pseudomonadota</taxon>
        <taxon>Gammaproteobacteria</taxon>
        <taxon>Pasteurellales</taxon>
        <taxon>Pasteurellaceae</taxon>
        <taxon>Phocoenobacter</taxon>
    </lineage>
</organism>
<accession>A0AAJ6P3H3</accession>
<gene>
    <name evidence="2" type="ORF">QJU97_10475</name>
</gene>
<proteinExistence type="predicted"/>